<comment type="caution">
    <text evidence="2">The sequence shown here is derived from an EMBL/GenBank/DDBJ whole genome shotgun (WGS) entry which is preliminary data.</text>
</comment>
<feature type="transmembrane region" description="Helical" evidence="1">
    <location>
        <begin position="18"/>
        <end position="39"/>
    </location>
</feature>
<organism evidence="2 3">
    <name type="scientific">Mycolicibacillus koreensis</name>
    <dbReference type="NCBI Taxonomy" id="1069220"/>
    <lineage>
        <taxon>Bacteria</taxon>
        <taxon>Bacillati</taxon>
        <taxon>Actinomycetota</taxon>
        <taxon>Actinomycetes</taxon>
        <taxon>Mycobacteriales</taxon>
        <taxon>Mycobacteriaceae</taxon>
        <taxon>Mycolicibacillus</taxon>
    </lineage>
</organism>
<proteinExistence type="predicted"/>
<gene>
    <name evidence="2" type="ORF">B8W67_05580</name>
</gene>
<feature type="transmembrane region" description="Helical" evidence="1">
    <location>
        <begin position="45"/>
        <end position="66"/>
    </location>
</feature>
<protein>
    <submittedName>
        <fullName evidence="2">Uncharacterized protein</fullName>
    </submittedName>
</protein>
<dbReference type="EMBL" id="NCXO01000008">
    <property type="protein sequence ID" value="OSC34720.1"/>
    <property type="molecule type" value="Genomic_DNA"/>
</dbReference>
<dbReference type="AlphaFoldDB" id="A0AA91SSF8"/>
<name>A0AA91SSF8_9MYCO</name>
<evidence type="ECO:0000313" key="3">
    <source>
        <dbReference type="Proteomes" id="UP000193577"/>
    </source>
</evidence>
<keyword evidence="1" id="KW-0472">Membrane</keyword>
<keyword evidence="1" id="KW-1133">Transmembrane helix</keyword>
<accession>A0AA91SSF8</accession>
<keyword evidence="1" id="KW-0812">Transmembrane</keyword>
<evidence type="ECO:0000256" key="1">
    <source>
        <dbReference type="SAM" id="Phobius"/>
    </source>
</evidence>
<dbReference type="Proteomes" id="UP000193577">
    <property type="component" value="Unassembled WGS sequence"/>
</dbReference>
<reference evidence="2 3" key="1">
    <citation type="submission" date="2017-04" db="EMBL/GenBank/DDBJ databases">
        <title>The new phylogeny of genus Mycobacterium.</title>
        <authorList>
            <person name="Tortoli E."/>
            <person name="Trovato A."/>
            <person name="Cirillo D.M."/>
        </authorList>
    </citation>
    <scope>NUCLEOTIDE SEQUENCE [LARGE SCALE GENOMIC DNA]</scope>
    <source>
        <strain evidence="2 3">KCTC 19819</strain>
    </source>
</reference>
<keyword evidence="3" id="KW-1185">Reference proteome</keyword>
<evidence type="ECO:0000313" key="2">
    <source>
        <dbReference type="EMBL" id="OSC34720.1"/>
    </source>
</evidence>
<sequence>MVDKVVESDKPVERWVSVALHLVAAAAFTFAAGASWPAALAGGTMSVAVLSTVAAIAHAASAVIIARQIVHAPAPGQT</sequence>